<evidence type="ECO:0000313" key="3">
    <source>
        <dbReference type="Proteomes" id="UP000529861"/>
    </source>
</evidence>
<dbReference type="InterPro" id="IPR025469">
    <property type="entry name" value="DUF4320"/>
</dbReference>
<reference evidence="2 3" key="1">
    <citation type="submission" date="2020-04" db="EMBL/GenBank/DDBJ databases">
        <title>Draft genome sequence of Caldanaerobacter sunterraneus. strain 1523vc isolated from Griffin hot spring, Kamchatka, Russia.</title>
        <authorList>
            <person name="Toshchakov S.V."/>
            <person name="Podosokorskaya O.A."/>
            <person name="Kublanov I.V."/>
            <person name="Korzhenkov A."/>
            <person name="Patrushev M.V."/>
        </authorList>
    </citation>
    <scope>NUCLEOTIDE SEQUENCE [LARGE SCALE GENOMIC DNA]</scope>
    <source>
        <strain evidence="2 3">1523vc</strain>
    </source>
</reference>
<name>A0A7Y2L835_9THEO</name>
<dbReference type="Pfam" id="PF14208">
    <property type="entry name" value="DUF4320"/>
    <property type="match status" value="1"/>
</dbReference>
<dbReference type="Proteomes" id="UP000529861">
    <property type="component" value="Unassembled WGS sequence"/>
</dbReference>
<keyword evidence="1" id="KW-0812">Transmembrane</keyword>
<dbReference type="AlphaFoldDB" id="A0A7Y2L835"/>
<gene>
    <name evidence="2" type="ORF">HKI81_10115</name>
</gene>
<comment type="caution">
    <text evidence="2">The sequence shown here is derived from an EMBL/GenBank/DDBJ whole genome shotgun (WGS) entry which is preliminary data.</text>
</comment>
<feature type="transmembrane region" description="Helical" evidence="1">
    <location>
        <begin position="12"/>
        <end position="37"/>
    </location>
</feature>
<proteinExistence type="predicted"/>
<evidence type="ECO:0000256" key="1">
    <source>
        <dbReference type="SAM" id="Phobius"/>
    </source>
</evidence>
<evidence type="ECO:0000313" key="2">
    <source>
        <dbReference type="EMBL" id="NNG67563.1"/>
    </source>
</evidence>
<keyword evidence="1" id="KW-1133">Transmembrane helix</keyword>
<keyword evidence="1" id="KW-0472">Membrane</keyword>
<dbReference type="EMBL" id="JABEQB010000031">
    <property type="protein sequence ID" value="NNG67563.1"/>
    <property type="molecule type" value="Genomic_DNA"/>
</dbReference>
<organism evidence="2 3">
    <name type="scientific">Caldanaerobacter subterraneus</name>
    <dbReference type="NCBI Taxonomy" id="911092"/>
    <lineage>
        <taxon>Bacteria</taxon>
        <taxon>Bacillati</taxon>
        <taxon>Bacillota</taxon>
        <taxon>Clostridia</taxon>
        <taxon>Thermoanaerobacterales</taxon>
        <taxon>Thermoanaerobacteraceae</taxon>
        <taxon>Caldanaerobacter</taxon>
    </lineage>
</organism>
<accession>A0A7Y2L835</accession>
<sequence length="134" mass="15225">MIDLLKSERGSLYIELIISISVILALLIIFANFFAIMNTQFKLNNLARQAIRVVEVEGGLTQKEINYLMNQISSMGLDPSKATIEGSYYPVQLRNPVYVKIKYTMTVNIPLFDLPIRTIELGARMEGSSEKFFK</sequence>
<protein>
    <submittedName>
        <fullName evidence="2">DUF4320 family protein</fullName>
    </submittedName>
</protein>